<accession>A0AAV4YCX7</accession>
<evidence type="ECO:0000313" key="3">
    <source>
        <dbReference type="Proteomes" id="UP001054945"/>
    </source>
</evidence>
<proteinExistence type="predicted"/>
<name>A0AAV4YCX7_CAEEX</name>
<protein>
    <submittedName>
        <fullName evidence="2">Uncharacterized protein</fullName>
    </submittedName>
</protein>
<evidence type="ECO:0000313" key="2">
    <source>
        <dbReference type="EMBL" id="GIZ04075.1"/>
    </source>
</evidence>
<feature type="region of interest" description="Disordered" evidence="1">
    <location>
        <begin position="71"/>
        <end position="93"/>
    </location>
</feature>
<comment type="caution">
    <text evidence="2">The sequence shown here is derived from an EMBL/GenBank/DDBJ whole genome shotgun (WGS) entry which is preliminary data.</text>
</comment>
<dbReference type="Proteomes" id="UP001054945">
    <property type="component" value="Unassembled WGS sequence"/>
</dbReference>
<dbReference type="EMBL" id="BPLR01001691">
    <property type="protein sequence ID" value="GIZ04075.1"/>
    <property type="molecule type" value="Genomic_DNA"/>
</dbReference>
<dbReference type="AlphaFoldDB" id="A0AAV4YCX7"/>
<keyword evidence="3" id="KW-1185">Reference proteome</keyword>
<organism evidence="2 3">
    <name type="scientific">Caerostris extrusa</name>
    <name type="common">Bark spider</name>
    <name type="synonym">Caerostris bankana</name>
    <dbReference type="NCBI Taxonomy" id="172846"/>
    <lineage>
        <taxon>Eukaryota</taxon>
        <taxon>Metazoa</taxon>
        <taxon>Ecdysozoa</taxon>
        <taxon>Arthropoda</taxon>
        <taxon>Chelicerata</taxon>
        <taxon>Arachnida</taxon>
        <taxon>Araneae</taxon>
        <taxon>Araneomorphae</taxon>
        <taxon>Entelegynae</taxon>
        <taxon>Araneoidea</taxon>
        <taxon>Araneidae</taxon>
        <taxon>Caerostris</taxon>
    </lineage>
</organism>
<sequence>MDTIKISSLQQFGSTPYGQKDGIKKKVSAGVAISTLDSMDILRQRFKRKIYGSQRGVNVYLRNSYKTKKRLHCSNTTSPISPPQSQQTPCKEQQYTKIDEQWLKGLEGTLLQSNPRPFRIFRSFIHGMPAEYHALRKLSGS</sequence>
<evidence type="ECO:0000256" key="1">
    <source>
        <dbReference type="SAM" id="MobiDB-lite"/>
    </source>
</evidence>
<reference evidence="2 3" key="1">
    <citation type="submission" date="2021-06" db="EMBL/GenBank/DDBJ databases">
        <title>Caerostris extrusa draft genome.</title>
        <authorList>
            <person name="Kono N."/>
            <person name="Arakawa K."/>
        </authorList>
    </citation>
    <scope>NUCLEOTIDE SEQUENCE [LARGE SCALE GENOMIC DNA]</scope>
</reference>
<feature type="compositionally biased region" description="Low complexity" evidence="1">
    <location>
        <begin position="76"/>
        <end position="89"/>
    </location>
</feature>
<gene>
    <name evidence="2" type="ORF">CEXT_434131</name>
</gene>